<evidence type="ECO:0000256" key="4">
    <source>
        <dbReference type="ARBA" id="ARBA00022989"/>
    </source>
</evidence>
<evidence type="ECO:0000259" key="7">
    <source>
        <dbReference type="Pfam" id="PF13396"/>
    </source>
</evidence>
<keyword evidence="2" id="KW-1003">Cell membrane</keyword>
<comment type="subcellular location">
    <subcellularLocation>
        <location evidence="1">Cell membrane</location>
        <topology evidence="1">Multi-pass membrane protein</topology>
    </subcellularLocation>
</comment>
<accession>A0A0E2Z3Z4</accession>
<keyword evidence="3 6" id="KW-0812">Transmembrane</keyword>
<evidence type="ECO:0000256" key="1">
    <source>
        <dbReference type="ARBA" id="ARBA00004651"/>
    </source>
</evidence>
<dbReference type="EMBL" id="JPGN01000086">
    <property type="protein sequence ID" value="KFI18250.1"/>
    <property type="molecule type" value="Genomic_DNA"/>
</dbReference>
<name>A0A0E2Z3Z4_9GAMM</name>
<reference evidence="8 9" key="1">
    <citation type="submission" date="2014-07" db="EMBL/GenBank/DDBJ databases">
        <title>Comparative analysis of Nitrosococcus oceani genome inventories of strains from Pacific and Atlantic gyres.</title>
        <authorList>
            <person name="Lim C.K."/>
            <person name="Wang L."/>
            <person name="Sayavedra-Soto L.A."/>
            <person name="Klotz M.G."/>
        </authorList>
    </citation>
    <scope>NUCLEOTIDE SEQUENCE [LARGE SCALE GENOMIC DNA]</scope>
    <source>
        <strain evidence="8 9">C-27</strain>
    </source>
</reference>
<comment type="caution">
    <text evidence="8">The sequence shown here is derived from an EMBL/GenBank/DDBJ whole genome shotgun (WGS) entry which is preliminary data.</text>
</comment>
<dbReference type="InterPro" id="IPR027379">
    <property type="entry name" value="CLS_N"/>
</dbReference>
<protein>
    <recommendedName>
        <fullName evidence="7">Cardiolipin synthase N-terminal domain-containing protein</fullName>
    </recommendedName>
</protein>
<evidence type="ECO:0000256" key="5">
    <source>
        <dbReference type="ARBA" id="ARBA00023136"/>
    </source>
</evidence>
<feature type="transmembrane region" description="Helical" evidence="6">
    <location>
        <begin position="12"/>
        <end position="29"/>
    </location>
</feature>
<evidence type="ECO:0000313" key="9">
    <source>
        <dbReference type="Proteomes" id="UP000028839"/>
    </source>
</evidence>
<keyword evidence="4 6" id="KW-1133">Transmembrane helix</keyword>
<gene>
    <name evidence="8" type="ORF">IB75_15485</name>
</gene>
<proteinExistence type="predicted"/>
<evidence type="ECO:0000256" key="3">
    <source>
        <dbReference type="ARBA" id="ARBA00022692"/>
    </source>
</evidence>
<evidence type="ECO:0000313" key="8">
    <source>
        <dbReference type="EMBL" id="KFI18250.1"/>
    </source>
</evidence>
<sequence>MDSLFSSVGNVFGGLLSLIWLIIVVWAIVKVAKSGASTLAKIIWIIALIIFPLIGLIAWLLFGPKG</sequence>
<organism evidence="8 9">
    <name type="scientific">Nitrosococcus oceani C-27</name>
    <dbReference type="NCBI Taxonomy" id="314279"/>
    <lineage>
        <taxon>Bacteria</taxon>
        <taxon>Pseudomonadati</taxon>
        <taxon>Pseudomonadota</taxon>
        <taxon>Gammaproteobacteria</taxon>
        <taxon>Chromatiales</taxon>
        <taxon>Chromatiaceae</taxon>
        <taxon>Nitrosococcus</taxon>
    </lineage>
</organism>
<dbReference type="Proteomes" id="UP000028839">
    <property type="component" value="Unassembled WGS sequence"/>
</dbReference>
<evidence type="ECO:0000256" key="6">
    <source>
        <dbReference type="SAM" id="Phobius"/>
    </source>
</evidence>
<keyword evidence="5 6" id="KW-0472">Membrane</keyword>
<dbReference type="AlphaFoldDB" id="A0A0E2Z3Z4"/>
<feature type="transmembrane region" description="Helical" evidence="6">
    <location>
        <begin position="41"/>
        <end position="62"/>
    </location>
</feature>
<feature type="domain" description="Cardiolipin synthase N-terminal" evidence="7">
    <location>
        <begin position="22"/>
        <end position="64"/>
    </location>
</feature>
<dbReference type="HOGENOM" id="CLU_176001_6_0_6"/>
<dbReference type="GO" id="GO:0005886">
    <property type="term" value="C:plasma membrane"/>
    <property type="evidence" value="ECO:0007669"/>
    <property type="project" value="UniProtKB-SubCell"/>
</dbReference>
<dbReference type="Pfam" id="PF13396">
    <property type="entry name" value="PLDc_N"/>
    <property type="match status" value="1"/>
</dbReference>
<evidence type="ECO:0000256" key="2">
    <source>
        <dbReference type="ARBA" id="ARBA00022475"/>
    </source>
</evidence>